<keyword evidence="4" id="KW-1003">Cell membrane</keyword>
<evidence type="ECO:0000256" key="2">
    <source>
        <dbReference type="ARBA" id="ARBA00004651"/>
    </source>
</evidence>
<dbReference type="AlphaFoldDB" id="A0A1H6S8V4"/>
<evidence type="ECO:0000256" key="7">
    <source>
        <dbReference type="ARBA" id="ARBA00022741"/>
    </source>
</evidence>
<keyword evidence="9" id="KW-0067">ATP-binding</keyword>
<dbReference type="GO" id="GO:0005886">
    <property type="term" value="C:plasma membrane"/>
    <property type="evidence" value="ECO:0007669"/>
    <property type="project" value="UniProtKB-SubCell"/>
</dbReference>
<dbReference type="SMART" id="SM00387">
    <property type="entry name" value="HATPase_c"/>
    <property type="match status" value="1"/>
</dbReference>
<dbReference type="OrthoDB" id="9809766at2"/>
<gene>
    <name evidence="12" type="ORF">SAMN05421831_10671</name>
</gene>
<dbReference type="InterPro" id="IPR003594">
    <property type="entry name" value="HATPase_dom"/>
</dbReference>
<dbReference type="SUPFAM" id="SSF47384">
    <property type="entry name" value="Homodimeric domain of signal transducing histidine kinase"/>
    <property type="match status" value="1"/>
</dbReference>
<dbReference type="STRING" id="64971.SAMN05421831_10671"/>
<dbReference type="PROSITE" id="PS50109">
    <property type="entry name" value="HIS_KIN"/>
    <property type="match status" value="1"/>
</dbReference>
<dbReference type="PANTHER" id="PTHR44936:SF10">
    <property type="entry name" value="SENSOR PROTEIN RSTB"/>
    <property type="match status" value="1"/>
</dbReference>
<protein>
    <recommendedName>
        <fullName evidence="3">histidine kinase</fullName>
        <ecNumber evidence="3">2.7.13.3</ecNumber>
    </recommendedName>
</protein>
<dbReference type="Pfam" id="PF00512">
    <property type="entry name" value="HisKA"/>
    <property type="match status" value="1"/>
</dbReference>
<dbReference type="InterPro" id="IPR036890">
    <property type="entry name" value="HATPase_C_sf"/>
</dbReference>
<evidence type="ECO:0000256" key="8">
    <source>
        <dbReference type="ARBA" id="ARBA00022777"/>
    </source>
</evidence>
<dbReference type="InterPro" id="IPR036097">
    <property type="entry name" value="HisK_dim/P_sf"/>
</dbReference>
<keyword evidence="5" id="KW-0597">Phosphoprotein</keyword>
<keyword evidence="10" id="KW-1133">Transmembrane helix</keyword>
<dbReference type="PRINTS" id="PR00344">
    <property type="entry name" value="BCTRLSENSOR"/>
</dbReference>
<keyword evidence="7" id="KW-0547">Nucleotide-binding</keyword>
<sequence length="545" mass="62059">MRSLFFRIYLGLLIAALLLLGGTGIMYQYWQKDRVLDYLSTTLEASLALVVEGLSRHQGSQQEAWLGISRRITSLPIELVDAQDVPQHIREHTPAKTLTLVASEHSQTLDVQAYAYQKLNTDDTLWIQVAVEESSINEQLVRGSILLLLNEIGRYPKEKRQEVFANWQNIFNFPVHWLRAEQIKVNYLQERALKRKETVVEFFTNAQNERGIRALAPIGNSGDFLQLGPILLLDPFPRVWVISAGIINIVLLIIIGFLLVHPLERRLERMAKEVDALRLSGQAELLTIEGQDALTALAKKINTMSSWIYQLLQSQRELNRAVSHELKTPLARLRFRRELALTKLEQLEIAGVNTEAVKQHLLGMATSIDELNHLVEESLLYARLEALAPDLKLEVLDLFDWAQEIVQPFTSQYPDLEFTQDIYQSRPVHADAHQLRRALQNLLTNAQRYANQRVHLYIHQSAHFTFIQVEDDGVGIPETQWESVLEPFKRVESSRSRQTGGSGLGLAIVSQIMKWHQGEIILGYSSLGGLKVILKLPNQKMQTLG</sequence>
<dbReference type="SUPFAM" id="SSF55874">
    <property type="entry name" value="ATPase domain of HSP90 chaperone/DNA topoisomerase II/histidine kinase"/>
    <property type="match status" value="1"/>
</dbReference>
<dbReference type="InterPro" id="IPR005467">
    <property type="entry name" value="His_kinase_dom"/>
</dbReference>
<reference evidence="13" key="1">
    <citation type="submission" date="2016-10" db="EMBL/GenBank/DDBJ databases">
        <authorList>
            <person name="Varghese N."/>
            <person name="Submissions S."/>
        </authorList>
    </citation>
    <scope>NUCLEOTIDE SEQUENCE [LARGE SCALE GENOMIC DNA]</scope>
    <source>
        <strain evidence="13">DSM 7165</strain>
    </source>
</reference>
<keyword evidence="10" id="KW-0472">Membrane</keyword>
<dbReference type="GO" id="GO:0005524">
    <property type="term" value="F:ATP binding"/>
    <property type="evidence" value="ECO:0007669"/>
    <property type="project" value="UniProtKB-KW"/>
</dbReference>
<proteinExistence type="predicted"/>
<dbReference type="GO" id="GO:0000155">
    <property type="term" value="F:phosphorelay sensor kinase activity"/>
    <property type="evidence" value="ECO:0007669"/>
    <property type="project" value="InterPro"/>
</dbReference>
<comment type="subcellular location">
    <subcellularLocation>
        <location evidence="2">Cell membrane</location>
        <topology evidence="2">Multi-pass membrane protein</topology>
    </subcellularLocation>
</comment>
<keyword evidence="8 12" id="KW-0418">Kinase</keyword>
<evidence type="ECO:0000256" key="4">
    <source>
        <dbReference type="ARBA" id="ARBA00022475"/>
    </source>
</evidence>
<dbReference type="InterPro" id="IPR004358">
    <property type="entry name" value="Sig_transdc_His_kin-like_C"/>
</dbReference>
<organism evidence="12 13">
    <name type="scientific">Allopseudospirillum japonicum</name>
    <dbReference type="NCBI Taxonomy" id="64971"/>
    <lineage>
        <taxon>Bacteria</taxon>
        <taxon>Pseudomonadati</taxon>
        <taxon>Pseudomonadota</taxon>
        <taxon>Gammaproteobacteria</taxon>
        <taxon>Oceanospirillales</taxon>
        <taxon>Oceanospirillaceae</taxon>
        <taxon>Allopseudospirillum</taxon>
    </lineage>
</organism>
<dbReference type="PANTHER" id="PTHR44936">
    <property type="entry name" value="SENSOR PROTEIN CREC"/>
    <property type="match status" value="1"/>
</dbReference>
<evidence type="ECO:0000256" key="3">
    <source>
        <dbReference type="ARBA" id="ARBA00012438"/>
    </source>
</evidence>
<evidence type="ECO:0000313" key="12">
    <source>
        <dbReference type="EMBL" id="SEI64463.1"/>
    </source>
</evidence>
<evidence type="ECO:0000313" key="13">
    <source>
        <dbReference type="Proteomes" id="UP000242999"/>
    </source>
</evidence>
<dbReference type="EMBL" id="FNYH01000006">
    <property type="protein sequence ID" value="SEI64463.1"/>
    <property type="molecule type" value="Genomic_DNA"/>
</dbReference>
<accession>A0A1H6S8V4</accession>
<dbReference type="RefSeq" id="WP_093309441.1">
    <property type="nucleotide sequence ID" value="NZ_FNYH01000006.1"/>
</dbReference>
<evidence type="ECO:0000256" key="1">
    <source>
        <dbReference type="ARBA" id="ARBA00000085"/>
    </source>
</evidence>
<dbReference type="Gene3D" id="1.10.287.130">
    <property type="match status" value="1"/>
</dbReference>
<feature type="transmembrane region" description="Helical" evidence="10">
    <location>
        <begin position="239"/>
        <end position="260"/>
    </location>
</feature>
<dbReference type="EC" id="2.7.13.3" evidence="3"/>
<dbReference type="InterPro" id="IPR003661">
    <property type="entry name" value="HisK_dim/P_dom"/>
</dbReference>
<feature type="domain" description="Histidine kinase" evidence="11">
    <location>
        <begin position="321"/>
        <end position="540"/>
    </location>
</feature>
<comment type="catalytic activity">
    <reaction evidence="1">
        <text>ATP + protein L-histidine = ADP + protein N-phospho-L-histidine.</text>
        <dbReference type="EC" id="2.7.13.3"/>
    </reaction>
</comment>
<evidence type="ECO:0000256" key="9">
    <source>
        <dbReference type="ARBA" id="ARBA00022840"/>
    </source>
</evidence>
<name>A0A1H6S8V4_9GAMM</name>
<dbReference type="InterPro" id="IPR050980">
    <property type="entry name" value="2C_sensor_his_kinase"/>
</dbReference>
<dbReference type="Pfam" id="PF02518">
    <property type="entry name" value="HATPase_c"/>
    <property type="match status" value="1"/>
</dbReference>
<evidence type="ECO:0000256" key="6">
    <source>
        <dbReference type="ARBA" id="ARBA00022679"/>
    </source>
</evidence>
<dbReference type="Proteomes" id="UP000242999">
    <property type="component" value="Unassembled WGS sequence"/>
</dbReference>
<evidence type="ECO:0000259" key="11">
    <source>
        <dbReference type="PROSITE" id="PS50109"/>
    </source>
</evidence>
<keyword evidence="10" id="KW-0812">Transmembrane</keyword>
<evidence type="ECO:0000256" key="10">
    <source>
        <dbReference type="SAM" id="Phobius"/>
    </source>
</evidence>
<keyword evidence="6" id="KW-0808">Transferase</keyword>
<dbReference type="CDD" id="cd00082">
    <property type="entry name" value="HisKA"/>
    <property type="match status" value="1"/>
</dbReference>
<dbReference type="SMART" id="SM00388">
    <property type="entry name" value="HisKA"/>
    <property type="match status" value="1"/>
</dbReference>
<dbReference type="Gene3D" id="3.30.565.10">
    <property type="entry name" value="Histidine kinase-like ATPase, C-terminal domain"/>
    <property type="match status" value="1"/>
</dbReference>
<keyword evidence="13" id="KW-1185">Reference proteome</keyword>
<evidence type="ECO:0000256" key="5">
    <source>
        <dbReference type="ARBA" id="ARBA00022553"/>
    </source>
</evidence>